<dbReference type="Gene3D" id="2.60.300.12">
    <property type="entry name" value="HesB-like domain"/>
    <property type="match status" value="1"/>
</dbReference>
<dbReference type="Proteomes" id="UP000574769">
    <property type="component" value="Unassembled WGS sequence"/>
</dbReference>
<dbReference type="InterPro" id="IPR035903">
    <property type="entry name" value="HesB-like_dom_sf"/>
</dbReference>
<evidence type="ECO:0000259" key="1">
    <source>
        <dbReference type="Pfam" id="PF01521"/>
    </source>
</evidence>
<comment type="caution">
    <text evidence="2">The sequence shown here is derived from an EMBL/GenBank/DDBJ whole genome shotgun (WGS) entry which is preliminary data.</text>
</comment>
<dbReference type="GO" id="GO:0005506">
    <property type="term" value="F:iron ion binding"/>
    <property type="evidence" value="ECO:0007669"/>
    <property type="project" value="TreeGrafter"/>
</dbReference>
<dbReference type="PANTHER" id="PTHR43011:SF1">
    <property type="entry name" value="IRON-SULFUR CLUSTER ASSEMBLY 2 HOMOLOG, MITOCHONDRIAL"/>
    <property type="match status" value="1"/>
</dbReference>
<accession>A0A7W7AIV6</accession>
<evidence type="ECO:0000313" key="3">
    <source>
        <dbReference type="Proteomes" id="UP000574769"/>
    </source>
</evidence>
<gene>
    <name evidence="2" type="ORF">GGQ96_001159</name>
</gene>
<dbReference type="GO" id="GO:0016226">
    <property type="term" value="P:iron-sulfur cluster assembly"/>
    <property type="evidence" value="ECO:0007669"/>
    <property type="project" value="InterPro"/>
</dbReference>
<dbReference type="GO" id="GO:0051539">
    <property type="term" value="F:4 iron, 4 sulfur cluster binding"/>
    <property type="evidence" value="ECO:0007669"/>
    <property type="project" value="TreeGrafter"/>
</dbReference>
<proteinExistence type="predicted"/>
<sequence length="144" mass="14870">MARGHDGRLNRRLSESGRGHLAARTATAYLRRMATLVSEVALTPAAAARVAAIATRQNKPALLRLSVEGGGCSGFQYKFGLADAPEADDSVAETDGVRLLVDSVSLDLVRGCTVDYVESLGGAAFRVDNPVAASGCGCGTSFAV</sequence>
<dbReference type="EMBL" id="JACHNY010000002">
    <property type="protein sequence ID" value="MBB4617039.1"/>
    <property type="molecule type" value="Genomic_DNA"/>
</dbReference>
<evidence type="ECO:0000313" key="2">
    <source>
        <dbReference type="EMBL" id="MBB4617039.1"/>
    </source>
</evidence>
<dbReference type="InterPro" id="IPR000361">
    <property type="entry name" value="ATAP_core_dom"/>
</dbReference>
<protein>
    <submittedName>
        <fullName evidence="2">Iron-sulfur cluster assembly accessory protein</fullName>
    </submittedName>
</protein>
<feature type="domain" description="Core" evidence="1">
    <location>
        <begin position="39"/>
        <end position="139"/>
    </location>
</feature>
<dbReference type="InterPro" id="IPR016092">
    <property type="entry name" value="ATAP"/>
</dbReference>
<name>A0A7W7AIV6_9SPHN</name>
<dbReference type="Pfam" id="PF01521">
    <property type="entry name" value="Fe-S_biosyn"/>
    <property type="match status" value="1"/>
</dbReference>
<dbReference type="GO" id="GO:0051537">
    <property type="term" value="F:2 iron, 2 sulfur cluster binding"/>
    <property type="evidence" value="ECO:0007669"/>
    <property type="project" value="TreeGrafter"/>
</dbReference>
<organism evidence="2 3">
    <name type="scientific">Sphingomonas abaci</name>
    <dbReference type="NCBI Taxonomy" id="237611"/>
    <lineage>
        <taxon>Bacteria</taxon>
        <taxon>Pseudomonadati</taxon>
        <taxon>Pseudomonadota</taxon>
        <taxon>Alphaproteobacteria</taxon>
        <taxon>Sphingomonadales</taxon>
        <taxon>Sphingomonadaceae</taxon>
        <taxon>Sphingomonas</taxon>
    </lineage>
</organism>
<dbReference type="NCBIfam" id="TIGR00049">
    <property type="entry name" value="iron-sulfur cluster assembly accessory protein"/>
    <property type="match status" value="1"/>
</dbReference>
<dbReference type="SUPFAM" id="SSF89360">
    <property type="entry name" value="HesB-like domain"/>
    <property type="match status" value="1"/>
</dbReference>
<keyword evidence="3" id="KW-1185">Reference proteome</keyword>
<reference evidence="2 3" key="1">
    <citation type="submission" date="2020-08" db="EMBL/GenBank/DDBJ databases">
        <title>Genomic Encyclopedia of Type Strains, Phase IV (KMG-IV): sequencing the most valuable type-strain genomes for metagenomic binning, comparative biology and taxonomic classification.</title>
        <authorList>
            <person name="Goeker M."/>
        </authorList>
    </citation>
    <scope>NUCLEOTIDE SEQUENCE [LARGE SCALE GENOMIC DNA]</scope>
    <source>
        <strain evidence="2 3">DSM 15867</strain>
    </source>
</reference>
<dbReference type="PANTHER" id="PTHR43011">
    <property type="entry name" value="IRON-SULFUR CLUSTER ASSEMBLY 2 HOMOLOG, MITOCHONDRIAL"/>
    <property type="match status" value="1"/>
</dbReference>
<dbReference type="AlphaFoldDB" id="A0A7W7AIV6"/>